<accession>G8JQ95</accession>
<dbReference type="InParanoid" id="G8JQ95"/>
<sequence length="345" mass="40154">MGYVVAGYATRRLRHYDDTVVYYPPFKRVCVGRSMRFEDLPRELIQQIFVISGNRSLAVCSRFLYECLRPRASLIGSFLKANYMHDVNKEVPKTATTMATRIKLLDTDVFNTKVFLGFLNSHHNFLDGLGGLMQISAIYETQRARRVEFEQGGDVFLGVPKPVVNEETGKPALDFPQPFYTHPYIYFCNNIEAKPPIYNQFLLKIHKYFAITQPEYLTDRILHWFFYESQDNYNVNHLLHAINLALHLSSLSVPKFTRMDPMLTLVNHLFVENIPGITKLLLATNETLVSRKYRIVEKFIRKFYKGHEELLSDDTLWQLLNNTKDAELMKLVVSHGGKPRFNMIR</sequence>
<dbReference type="OrthoDB" id="4038608at2759"/>
<dbReference type="HOGENOM" id="CLU_064984_0_0_1"/>
<evidence type="ECO:0000313" key="2">
    <source>
        <dbReference type="Proteomes" id="UP000006790"/>
    </source>
</evidence>
<dbReference type="OMA" id="INHLFHA"/>
<evidence type="ECO:0000313" key="1">
    <source>
        <dbReference type="EMBL" id="AET38253.1"/>
    </source>
</evidence>
<dbReference type="GeneID" id="11468278"/>
<dbReference type="AlphaFoldDB" id="G8JQ95"/>
<dbReference type="EMBL" id="CP002498">
    <property type="protein sequence ID" value="AET38253.1"/>
    <property type="molecule type" value="Genomic_DNA"/>
</dbReference>
<protein>
    <submittedName>
        <fullName evidence="1">Uncharacterized protein</fullName>
    </submittedName>
</protein>
<dbReference type="KEGG" id="erc:Ecym_2532"/>
<dbReference type="RefSeq" id="XP_003645070.1">
    <property type="nucleotide sequence ID" value="XM_003645022.1"/>
</dbReference>
<keyword evidence="2" id="KW-1185">Reference proteome</keyword>
<dbReference type="FunCoup" id="G8JQ95">
    <property type="interactions" value="16"/>
</dbReference>
<name>G8JQ95_ERECY</name>
<gene>
    <name evidence="1" type="ordered locus">Ecym_2532</name>
</gene>
<reference evidence="2" key="1">
    <citation type="journal article" date="2012" name="G3 (Bethesda)">
        <title>Pichia sorbitophila, an interspecies yeast hybrid reveals early steps of genome resolution following polyploidization.</title>
        <authorList>
            <person name="Leh Louis V."/>
            <person name="Despons L."/>
            <person name="Friedrich A."/>
            <person name="Martin T."/>
            <person name="Durrens P."/>
            <person name="Casaregola S."/>
            <person name="Neuveglise C."/>
            <person name="Fairhead C."/>
            <person name="Marck C."/>
            <person name="Cruz J.A."/>
            <person name="Straub M.L."/>
            <person name="Kugler V."/>
            <person name="Sacerdot C."/>
            <person name="Uzunov Z."/>
            <person name="Thierry A."/>
            <person name="Weiss S."/>
            <person name="Bleykasten C."/>
            <person name="De Montigny J."/>
            <person name="Jacques N."/>
            <person name="Jung P."/>
            <person name="Lemaire M."/>
            <person name="Mallet S."/>
            <person name="Morel G."/>
            <person name="Richard G.F."/>
            <person name="Sarkar A."/>
            <person name="Savel G."/>
            <person name="Schacherer J."/>
            <person name="Seret M.L."/>
            <person name="Talla E."/>
            <person name="Samson G."/>
            <person name="Jubin C."/>
            <person name="Poulain J."/>
            <person name="Vacherie B."/>
            <person name="Barbe V."/>
            <person name="Pelletier E."/>
            <person name="Sherman D.J."/>
            <person name="Westhof E."/>
            <person name="Weissenbach J."/>
            <person name="Baret P.V."/>
            <person name="Wincker P."/>
            <person name="Gaillardin C."/>
            <person name="Dujon B."/>
            <person name="Souciet J.L."/>
        </authorList>
    </citation>
    <scope>NUCLEOTIDE SEQUENCE [LARGE SCALE GENOMIC DNA]</scope>
    <source>
        <strain evidence="2">CBS 270.75 / DBVPG 7215 / KCTC 17166 / NRRL Y-17582</strain>
    </source>
</reference>
<dbReference type="eggNOG" id="ENOG502S7GU">
    <property type="taxonomic scope" value="Eukaryota"/>
</dbReference>
<organism evidence="1 2">
    <name type="scientific">Eremothecium cymbalariae (strain CBS 270.75 / DBVPG 7215 / KCTC 17166 / NRRL Y-17582)</name>
    <name type="common">Yeast</name>
    <dbReference type="NCBI Taxonomy" id="931890"/>
    <lineage>
        <taxon>Eukaryota</taxon>
        <taxon>Fungi</taxon>
        <taxon>Dikarya</taxon>
        <taxon>Ascomycota</taxon>
        <taxon>Saccharomycotina</taxon>
        <taxon>Saccharomycetes</taxon>
        <taxon>Saccharomycetales</taxon>
        <taxon>Saccharomycetaceae</taxon>
        <taxon>Eremothecium</taxon>
    </lineage>
</organism>
<dbReference type="Proteomes" id="UP000006790">
    <property type="component" value="Chromosome 2"/>
</dbReference>
<proteinExistence type="predicted"/>